<keyword evidence="1" id="KW-0614">Plasmid</keyword>
<accession>A0A375ITE1</accession>
<gene>
    <name evidence="1" type="ORF">CT19425_P30219</name>
</gene>
<name>A0A375ITE1_9BURK</name>
<dbReference type="EMBL" id="LT991978">
    <property type="protein sequence ID" value="SPK77370.1"/>
    <property type="molecule type" value="Genomic_DNA"/>
</dbReference>
<evidence type="ECO:0000313" key="1">
    <source>
        <dbReference type="EMBL" id="SPK77370.1"/>
    </source>
</evidence>
<protein>
    <submittedName>
        <fullName evidence="1">Uncharacterized protein</fullName>
    </submittedName>
</protein>
<proteinExistence type="predicted"/>
<sequence>MAGQPLRMPLPETARGAAVQHVASHGDAVEALIRYAETAPGGLVPISVLSPLAATAFVQTTANRGRAKHADRNPR</sequence>
<evidence type="ECO:0000313" key="2">
    <source>
        <dbReference type="Proteomes" id="UP000255505"/>
    </source>
</evidence>
<reference evidence="1 2" key="1">
    <citation type="submission" date="2018-01" db="EMBL/GenBank/DDBJ databases">
        <authorList>
            <person name="Gaut B.S."/>
            <person name="Morton B.R."/>
            <person name="Clegg M.T."/>
            <person name="Duvall M.R."/>
        </authorList>
    </citation>
    <scope>NUCLEOTIDE SEQUENCE [LARGE SCALE GENOMIC DNA]</scope>
    <source>
        <strain evidence="1">Cupriavidus taiwanensis LMG 19425</strain>
        <plasmid evidence="2">Plasmid iii</plasmid>
    </source>
</reference>
<organism evidence="1 2">
    <name type="scientific">Cupriavidus taiwanensis</name>
    <dbReference type="NCBI Taxonomy" id="164546"/>
    <lineage>
        <taxon>Bacteria</taxon>
        <taxon>Pseudomonadati</taxon>
        <taxon>Pseudomonadota</taxon>
        <taxon>Betaproteobacteria</taxon>
        <taxon>Burkholderiales</taxon>
        <taxon>Burkholderiaceae</taxon>
        <taxon>Cupriavidus</taxon>
    </lineage>
</organism>
<dbReference type="Proteomes" id="UP000255505">
    <property type="component" value="Plasmid III"/>
</dbReference>
<dbReference type="AlphaFoldDB" id="A0A375ITE1"/>
<geneLocation type="plasmid" evidence="1">
    <name>III</name>
</geneLocation>